<gene>
    <name evidence="3" type="ORF">CCUN_1239</name>
</gene>
<evidence type="ECO:0000313" key="4">
    <source>
        <dbReference type="Proteomes" id="UP000192902"/>
    </source>
</evidence>
<keyword evidence="2" id="KW-0472">Membrane</keyword>
<dbReference type="eggNOG" id="ENOG5032NGI">
    <property type="taxonomic scope" value="Bacteria"/>
</dbReference>
<accession>A0A1W6BXM9</accession>
<feature type="compositionally biased region" description="Polar residues" evidence="1">
    <location>
        <begin position="286"/>
        <end position="296"/>
    </location>
</feature>
<evidence type="ECO:0000256" key="2">
    <source>
        <dbReference type="SAM" id="Phobius"/>
    </source>
</evidence>
<name>A0A1W6BXM9_9BACT</name>
<dbReference type="KEGG" id="ccun:CCUN_1239"/>
<feature type="region of interest" description="Disordered" evidence="1">
    <location>
        <begin position="266"/>
        <end position="296"/>
    </location>
</feature>
<reference evidence="3 4" key="1">
    <citation type="submission" date="2017-04" db="EMBL/GenBank/DDBJ databases">
        <title>Complete genome sequence of the Campylobacter cuniculorum type strain LMG24588.</title>
        <authorList>
            <person name="Miller W.G."/>
            <person name="Yee E."/>
            <person name="Revez J."/>
            <person name="Bono J.L."/>
            <person name="Rossi M."/>
        </authorList>
    </citation>
    <scope>NUCLEOTIDE SEQUENCE [LARGE SCALE GENOMIC DNA]</scope>
    <source>
        <strain evidence="3 4">LMG 24588</strain>
    </source>
</reference>
<organism evidence="3 4">
    <name type="scientific">Campylobacter cuniculorum DSM 23162 = LMG 24588</name>
    <dbReference type="NCBI Taxonomy" id="1121267"/>
    <lineage>
        <taxon>Bacteria</taxon>
        <taxon>Pseudomonadati</taxon>
        <taxon>Campylobacterota</taxon>
        <taxon>Epsilonproteobacteria</taxon>
        <taxon>Campylobacterales</taxon>
        <taxon>Campylobacteraceae</taxon>
        <taxon>Campylobacter</taxon>
    </lineage>
</organism>
<evidence type="ECO:0000256" key="1">
    <source>
        <dbReference type="SAM" id="MobiDB-lite"/>
    </source>
</evidence>
<evidence type="ECO:0000313" key="3">
    <source>
        <dbReference type="EMBL" id="ARJ56832.1"/>
    </source>
</evidence>
<dbReference type="Proteomes" id="UP000192902">
    <property type="component" value="Chromosome"/>
</dbReference>
<dbReference type="AlphaFoldDB" id="A0A1W6BXM9"/>
<dbReference type="RefSeq" id="WP_027305411.1">
    <property type="nucleotide sequence ID" value="NZ_CP020867.1"/>
</dbReference>
<dbReference type="OrthoDB" id="5326163at2"/>
<dbReference type="EMBL" id="CP020867">
    <property type="protein sequence ID" value="ARJ56832.1"/>
    <property type="molecule type" value="Genomic_DNA"/>
</dbReference>
<dbReference type="STRING" id="1121267.CCUN_1239"/>
<keyword evidence="2" id="KW-1133">Transmembrane helix</keyword>
<feature type="compositionally biased region" description="Basic and acidic residues" evidence="1">
    <location>
        <begin position="266"/>
        <end position="285"/>
    </location>
</feature>
<feature type="transmembrane region" description="Helical" evidence="2">
    <location>
        <begin position="55"/>
        <end position="73"/>
    </location>
</feature>
<sequence>MFVLVFFLVLAFILYLNSGNFFDAQELLENATYIVGLSAVLCFTFLYIGDFEKKINLYFLALLPLYLTSLYLIKHKTKAKTLDIKANQQRYFNEVKAKDIIKYFQVRKSIKKDRVEVLVNKENKKLIKEGVIIPQFFLDLKTIKPTHIKNLKELNSSIVFKVVFEKIKEFIKAKEVKVDYEEVLKENDNKAEFFLMSLWEEHTFKFNISVANLEILAQNTKEKEFLGALDLLNLNCVKRKGAVFFYQYMEFKNRIKDYLKEDNKELNPKEEGFDENYAKENDSDKTPYTNNEKAQK</sequence>
<protein>
    <submittedName>
        <fullName evidence="3">Uncharacterized protein</fullName>
    </submittedName>
</protein>
<feature type="transmembrane region" description="Helical" evidence="2">
    <location>
        <begin position="31"/>
        <end position="48"/>
    </location>
</feature>
<proteinExistence type="predicted"/>
<keyword evidence="2" id="KW-0812">Transmembrane</keyword>